<feature type="transmembrane region" description="Helical" evidence="2">
    <location>
        <begin position="39"/>
        <end position="62"/>
    </location>
</feature>
<evidence type="ECO:0000256" key="1">
    <source>
        <dbReference type="SAM" id="Coils"/>
    </source>
</evidence>
<dbReference type="EMBL" id="CP022513">
    <property type="protein sequence ID" value="AVN64284.1"/>
    <property type="molecule type" value="Genomic_DNA"/>
</dbReference>
<accession>A0A2R3P736</accession>
<evidence type="ECO:0000313" key="3">
    <source>
        <dbReference type="EMBL" id="AVN64284.1"/>
    </source>
</evidence>
<evidence type="ECO:0000256" key="2">
    <source>
        <dbReference type="SAM" id="Phobius"/>
    </source>
</evidence>
<feature type="transmembrane region" description="Helical" evidence="2">
    <location>
        <begin position="74"/>
        <end position="93"/>
    </location>
</feature>
<protein>
    <submittedName>
        <fullName evidence="3">Uncharacterized protein</fullName>
    </submittedName>
</protein>
<proteinExistence type="predicted"/>
<feature type="coiled-coil region" evidence="1">
    <location>
        <begin position="118"/>
        <end position="157"/>
    </location>
</feature>
<dbReference type="AlphaFoldDB" id="A0A2R3P736"/>
<sequence>MKKQENKILMLNIFNILVTILFNLLIIAVIIFVCVSLKQAIVAILAVLPIVSIISLIIFYTISYKKRKIGVTNLLFFMCSINIPSLLISYKIISELETLDIFVNANNDEKTIEKNNLMADWEIKIEQEKIEKKLAKLNSKNESNNNSKKVIEQKREERKREIYKSYSKFVYNKIIKKYPDEKNTFKLISLTTEALENSDFLGAYIKQEKLINLLQEFDWTKEQVIEILNEKDIEQIVITFKENRKNF</sequence>
<keyword evidence="1" id="KW-0175">Coiled coil</keyword>
<keyword evidence="2" id="KW-0472">Membrane</keyword>
<dbReference type="RefSeq" id="WP_029512090.1">
    <property type="nucleotide sequence ID" value="NZ_CP022513.1"/>
</dbReference>
<name>A0A2R3P736_MESFO</name>
<gene>
    <name evidence="3" type="ORF">CG003_01210</name>
</gene>
<keyword evidence="2" id="KW-1133">Transmembrane helix</keyword>
<organism evidence="3 4">
    <name type="scientific">Mesoplasma florum</name>
    <name type="common">Acholeplasma florum</name>
    <dbReference type="NCBI Taxonomy" id="2151"/>
    <lineage>
        <taxon>Bacteria</taxon>
        <taxon>Bacillati</taxon>
        <taxon>Mycoplasmatota</taxon>
        <taxon>Mollicutes</taxon>
        <taxon>Entomoplasmatales</taxon>
        <taxon>Entomoplasmataceae</taxon>
        <taxon>Mesoplasma</taxon>
    </lineage>
</organism>
<evidence type="ECO:0000313" key="4">
    <source>
        <dbReference type="Proteomes" id="UP000239216"/>
    </source>
</evidence>
<feature type="transmembrane region" description="Helical" evidence="2">
    <location>
        <begin position="12"/>
        <end position="33"/>
    </location>
</feature>
<keyword evidence="2" id="KW-0812">Transmembrane</keyword>
<reference evidence="3 4" key="1">
    <citation type="submission" date="2017-07" db="EMBL/GenBank/DDBJ databases">
        <title>Comparative genomic analysis of Mesoplasma florum.</title>
        <authorList>
            <person name="Baby V."/>
            <person name="Lachance J.-C."/>
            <person name="Gagnon J."/>
            <person name="Lucier J.-F."/>
            <person name="Matteau D."/>
            <person name="Knight T.F."/>
            <person name="Rodrigue S."/>
        </authorList>
    </citation>
    <scope>NUCLEOTIDE SEQUENCE [LARGE SCALE GENOMIC DNA]</scope>
    <source>
        <strain evidence="3 4">CnuA-2</strain>
    </source>
</reference>
<dbReference type="Proteomes" id="UP000239216">
    <property type="component" value="Chromosome"/>
</dbReference>